<dbReference type="InterPro" id="IPR036188">
    <property type="entry name" value="FAD/NAD-bd_sf"/>
</dbReference>
<evidence type="ECO:0000259" key="3">
    <source>
        <dbReference type="Pfam" id="PF01266"/>
    </source>
</evidence>
<proteinExistence type="predicted"/>
<dbReference type="PANTHER" id="PTHR13847">
    <property type="entry name" value="SARCOSINE DEHYDROGENASE-RELATED"/>
    <property type="match status" value="1"/>
</dbReference>
<dbReference type="PANTHER" id="PTHR13847:SF287">
    <property type="entry name" value="FAD-DEPENDENT OXIDOREDUCTASE DOMAIN-CONTAINING PROTEIN 1"/>
    <property type="match status" value="1"/>
</dbReference>
<sequence>MPESNHSHYEVIIIGAGSIGTPAAFFLALNGIKTLVIDRAASPGQESNKRAIGGIRATHSDPAKIRLGLRSIEIFSTWKDTYGDDIEWYPGGYVFVAYREREEKILKELLVKQHSFGLNIHWLDKKQLLEVVPDLNPNNLIGGTYSPEDGSASPMLAVHAFYRHARRLGAEFHFNETVQKFTLKNGEIQAVHTDHATYTADIVINAAGGHARQIGELAGLDLPVFPDSHEAAITEPVTRFLNPMIVDIRPAPGSSNFYFYQHLTGQIVFCITPSPNIWGTDTEETSQFLPMVSRRMIEVMPRLKHIRVRRTWRGLYPMTPDGFPIIGYAQNPRNFLLAVGMCGQGFMLGPGVGELLARLVLNETEPDDEVILQILSPQRQFAGQEMLK</sequence>
<dbReference type="InterPro" id="IPR006076">
    <property type="entry name" value="FAD-dep_OxRdtase"/>
</dbReference>
<name>A0A0P6XX03_9CHLR</name>
<dbReference type="EMBL" id="LGHJ01000019">
    <property type="protein sequence ID" value="KPL73795.1"/>
    <property type="molecule type" value="Genomic_DNA"/>
</dbReference>
<dbReference type="GO" id="GO:0005737">
    <property type="term" value="C:cytoplasm"/>
    <property type="evidence" value="ECO:0007669"/>
    <property type="project" value="TreeGrafter"/>
</dbReference>
<evidence type="ECO:0000313" key="4">
    <source>
        <dbReference type="EMBL" id="KPL73795.1"/>
    </source>
</evidence>
<protein>
    <submittedName>
        <fullName evidence="4">Sulfurtransferase</fullName>
    </submittedName>
</protein>
<feature type="transmembrane region" description="Helical" evidence="2">
    <location>
        <begin position="12"/>
        <end position="32"/>
    </location>
</feature>
<evidence type="ECO:0000256" key="2">
    <source>
        <dbReference type="SAM" id="Phobius"/>
    </source>
</evidence>
<dbReference type="Gene3D" id="3.50.50.60">
    <property type="entry name" value="FAD/NAD(P)-binding domain"/>
    <property type="match status" value="1"/>
</dbReference>
<evidence type="ECO:0000256" key="1">
    <source>
        <dbReference type="ARBA" id="ARBA00023002"/>
    </source>
</evidence>
<evidence type="ECO:0000313" key="5">
    <source>
        <dbReference type="Proteomes" id="UP000050514"/>
    </source>
</evidence>
<dbReference type="GO" id="GO:0016740">
    <property type="term" value="F:transferase activity"/>
    <property type="evidence" value="ECO:0007669"/>
    <property type="project" value="UniProtKB-KW"/>
</dbReference>
<dbReference type="SUPFAM" id="SSF51905">
    <property type="entry name" value="FAD/NAD(P)-binding domain"/>
    <property type="match status" value="1"/>
</dbReference>
<dbReference type="RefSeq" id="WP_061917311.1">
    <property type="nucleotide sequence ID" value="NZ_DF967971.1"/>
</dbReference>
<dbReference type="AlphaFoldDB" id="A0A0P6XX03"/>
<keyword evidence="2" id="KW-0812">Transmembrane</keyword>
<gene>
    <name evidence="4" type="ORF">AC812_13445</name>
</gene>
<keyword evidence="1" id="KW-0560">Oxidoreductase</keyword>
<dbReference type="Pfam" id="PF01266">
    <property type="entry name" value="DAO"/>
    <property type="match status" value="1"/>
</dbReference>
<keyword evidence="2" id="KW-1133">Transmembrane helix</keyword>
<dbReference type="GO" id="GO:0016491">
    <property type="term" value="F:oxidoreductase activity"/>
    <property type="evidence" value="ECO:0007669"/>
    <property type="project" value="UniProtKB-KW"/>
</dbReference>
<reference evidence="4 5" key="1">
    <citation type="submission" date="2015-07" db="EMBL/GenBank/DDBJ databases">
        <title>Draft genome of Bellilinea caldifistulae DSM 17877.</title>
        <authorList>
            <person name="Hemp J."/>
            <person name="Ward L.M."/>
            <person name="Pace L.A."/>
            <person name="Fischer W.W."/>
        </authorList>
    </citation>
    <scope>NUCLEOTIDE SEQUENCE [LARGE SCALE GENOMIC DNA]</scope>
    <source>
        <strain evidence="4 5">GOMI-1</strain>
    </source>
</reference>
<dbReference type="SUPFAM" id="SSF54373">
    <property type="entry name" value="FAD-linked reductases, C-terminal domain"/>
    <property type="match status" value="1"/>
</dbReference>
<dbReference type="Gene3D" id="3.30.9.10">
    <property type="entry name" value="D-Amino Acid Oxidase, subunit A, domain 2"/>
    <property type="match status" value="1"/>
</dbReference>
<keyword evidence="5" id="KW-1185">Reference proteome</keyword>
<feature type="domain" description="FAD dependent oxidoreductase" evidence="3">
    <location>
        <begin position="11"/>
        <end position="359"/>
    </location>
</feature>
<comment type="caution">
    <text evidence="4">The sequence shown here is derived from an EMBL/GenBank/DDBJ whole genome shotgun (WGS) entry which is preliminary data.</text>
</comment>
<dbReference type="STRING" id="360411.AC812_13445"/>
<dbReference type="OrthoDB" id="9794226at2"/>
<keyword evidence="4" id="KW-0808">Transferase</keyword>
<keyword evidence="2" id="KW-0472">Membrane</keyword>
<dbReference type="Proteomes" id="UP000050514">
    <property type="component" value="Unassembled WGS sequence"/>
</dbReference>
<organism evidence="4 5">
    <name type="scientific">Bellilinea caldifistulae</name>
    <dbReference type="NCBI Taxonomy" id="360411"/>
    <lineage>
        <taxon>Bacteria</taxon>
        <taxon>Bacillati</taxon>
        <taxon>Chloroflexota</taxon>
        <taxon>Anaerolineae</taxon>
        <taxon>Anaerolineales</taxon>
        <taxon>Anaerolineaceae</taxon>
        <taxon>Bellilinea</taxon>
    </lineage>
</organism>
<accession>A0A0P6XX03</accession>